<keyword evidence="2" id="KW-0472">Membrane</keyword>
<feature type="transmembrane region" description="Helical" evidence="2">
    <location>
        <begin position="48"/>
        <end position="75"/>
    </location>
</feature>
<feature type="compositionally biased region" description="Polar residues" evidence="1">
    <location>
        <begin position="1"/>
        <end position="11"/>
    </location>
</feature>
<protein>
    <submittedName>
        <fullName evidence="3">Uncharacterized protein</fullName>
    </submittedName>
</protein>
<proteinExistence type="predicted"/>
<sequence length="373" mass="40863">MSETTTASPQAGTRRPARQSEPQTSDVTDASEATGEETSSKRNWLKLAALWSMPAWLVSLIFHFLGLTALVVATISPPPLPQTLNLLAASDEPIEELEEMVVEFEPEFEPEMEVEMEAPDMLSESFELTALLPDSAMMSESVSVEALMPSKPADFAGMDPNGLMADLEGMGAEVGQMAKFFGTKAKGQRICFVVDNSASMTSGRMETALVELDKAIDSLSAKQKFYIVFYSDTAYPLFYPSPATDMLNANDKNKKLVRDWLSTVQMCWRTDGRDAITLALNLKPDLVYILGDGAFTDKADIELAGTPLKGVTIHTMGMQVKKQDRDKFAAIAEAHGGTYKDVGITDEGKQLMKMNGPIPRNQKRNGIWGIKLK</sequence>
<evidence type="ECO:0000313" key="3">
    <source>
        <dbReference type="EMBL" id="PQO25099.1"/>
    </source>
</evidence>
<organism evidence="3 4">
    <name type="scientific">Blastopirellula marina</name>
    <dbReference type="NCBI Taxonomy" id="124"/>
    <lineage>
        <taxon>Bacteria</taxon>
        <taxon>Pseudomonadati</taxon>
        <taxon>Planctomycetota</taxon>
        <taxon>Planctomycetia</taxon>
        <taxon>Pirellulales</taxon>
        <taxon>Pirellulaceae</taxon>
        <taxon>Blastopirellula</taxon>
    </lineage>
</organism>
<dbReference type="RefSeq" id="WP_105359751.1">
    <property type="nucleotide sequence ID" value="NZ_PUIA01000094.1"/>
</dbReference>
<dbReference type="SUPFAM" id="SSF53300">
    <property type="entry name" value="vWA-like"/>
    <property type="match status" value="1"/>
</dbReference>
<dbReference type="InterPro" id="IPR036465">
    <property type="entry name" value="vWFA_dom_sf"/>
</dbReference>
<dbReference type="Gene3D" id="3.40.50.410">
    <property type="entry name" value="von Willebrand factor, type A domain"/>
    <property type="match status" value="1"/>
</dbReference>
<keyword evidence="2" id="KW-0812">Transmembrane</keyword>
<gene>
    <name evidence="3" type="ORF">C5Y96_26725</name>
</gene>
<dbReference type="EMBL" id="PUIA01000094">
    <property type="protein sequence ID" value="PQO25099.1"/>
    <property type="molecule type" value="Genomic_DNA"/>
</dbReference>
<keyword evidence="2" id="KW-1133">Transmembrane helix</keyword>
<feature type="region of interest" description="Disordered" evidence="1">
    <location>
        <begin position="1"/>
        <end position="39"/>
    </location>
</feature>
<dbReference type="Proteomes" id="UP000240009">
    <property type="component" value="Unassembled WGS sequence"/>
</dbReference>
<accession>A0A2S8EYV3</accession>
<dbReference type="AlphaFoldDB" id="A0A2S8EYV3"/>
<dbReference type="CDD" id="cd00198">
    <property type="entry name" value="vWFA"/>
    <property type="match status" value="1"/>
</dbReference>
<comment type="caution">
    <text evidence="3">The sequence shown here is derived from an EMBL/GenBank/DDBJ whole genome shotgun (WGS) entry which is preliminary data.</text>
</comment>
<evidence type="ECO:0000313" key="4">
    <source>
        <dbReference type="Proteomes" id="UP000240009"/>
    </source>
</evidence>
<name>A0A2S8EYV3_9BACT</name>
<dbReference type="OrthoDB" id="288124at2"/>
<evidence type="ECO:0000256" key="2">
    <source>
        <dbReference type="SAM" id="Phobius"/>
    </source>
</evidence>
<reference evidence="3 4" key="1">
    <citation type="submission" date="2018-02" db="EMBL/GenBank/DDBJ databases">
        <title>Comparative genomes isolates from brazilian mangrove.</title>
        <authorList>
            <person name="Araujo J.E."/>
            <person name="Taketani R.G."/>
            <person name="Silva M.C.P."/>
            <person name="Loureco M.V."/>
            <person name="Andreote F.D."/>
        </authorList>
    </citation>
    <scope>NUCLEOTIDE SEQUENCE [LARGE SCALE GENOMIC DNA]</scope>
    <source>
        <strain evidence="3 4">HEX-2 MGV</strain>
    </source>
</reference>
<evidence type="ECO:0000256" key="1">
    <source>
        <dbReference type="SAM" id="MobiDB-lite"/>
    </source>
</evidence>